<reference evidence="16" key="1">
    <citation type="journal article" date="2020" name="Fungal Divers.">
        <title>Resolving the Mortierellaceae phylogeny through synthesis of multi-gene phylogenetics and phylogenomics.</title>
        <authorList>
            <person name="Vandepol N."/>
            <person name="Liber J."/>
            <person name="Desiro A."/>
            <person name="Na H."/>
            <person name="Kennedy M."/>
            <person name="Barry K."/>
            <person name="Grigoriev I.V."/>
            <person name="Miller A.N."/>
            <person name="O'Donnell K."/>
            <person name="Stajich J.E."/>
            <person name="Bonito G."/>
        </authorList>
    </citation>
    <scope>NUCLEOTIDE SEQUENCE</scope>
    <source>
        <strain evidence="16">KOD1015</strain>
    </source>
</reference>
<evidence type="ECO:0000256" key="11">
    <source>
        <dbReference type="ARBA" id="ARBA00093237"/>
    </source>
</evidence>
<keyword evidence="6 14" id="KW-0732">Signal</keyword>
<comment type="subcellular location">
    <subcellularLocation>
        <location evidence="1">Secreted</location>
    </subcellularLocation>
</comment>
<dbReference type="InterPro" id="IPR013517">
    <property type="entry name" value="FG-GAP"/>
</dbReference>
<dbReference type="Proteomes" id="UP000780801">
    <property type="component" value="Unassembled WGS sequence"/>
</dbReference>
<organism evidence="16 17">
    <name type="scientific">Lunasporangiospora selenospora</name>
    <dbReference type="NCBI Taxonomy" id="979761"/>
    <lineage>
        <taxon>Eukaryota</taxon>
        <taxon>Fungi</taxon>
        <taxon>Fungi incertae sedis</taxon>
        <taxon>Mucoromycota</taxon>
        <taxon>Mortierellomycotina</taxon>
        <taxon>Mortierellomycetes</taxon>
        <taxon>Mortierellales</taxon>
        <taxon>Mortierellaceae</taxon>
        <taxon>Lunasporangiospora</taxon>
    </lineage>
</organism>
<gene>
    <name evidence="16" type="primary">GPLD1</name>
    <name evidence="16" type="ORF">BGW38_005382</name>
</gene>
<feature type="compositionally biased region" description="Acidic residues" evidence="13">
    <location>
        <begin position="636"/>
        <end position="646"/>
    </location>
</feature>
<evidence type="ECO:0000259" key="15">
    <source>
        <dbReference type="Pfam" id="PF00882"/>
    </source>
</evidence>
<dbReference type="InterPro" id="IPR028994">
    <property type="entry name" value="Integrin_alpha_N"/>
</dbReference>
<dbReference type="PROSITE" id="PS51470">
    <property type="entry name" value="FG_GAP"/>
    <property type="match status" value="2"/>
</dbReference>
<keyword evidence="8" id="KW-0378">Hydrolase</keyword>
<keyword evidence="7" id="KW-0677">Repeat</keyword>
<feature type="domain" description="Phospholipase C/D" evidence="15">
    <location>
        <begin position="97"/>
        <end position="241"/>
    </location>
</feature>
<evidence type="ECO:0000256" key="8">
    <source>
        <dbReference type="ARBA" id="ARBA00022801"/>
    </source>
</evidence>
<comment type="caution">
    <text evidence="16">The sequence shown here is derived from an EMBL/GenBank/DDBJ whole genome shotgun (WGS) entry which is preliminary data.</text>
</comment>
<feature type="region of interest" description="Disordered" evidence="13">
    <location>
        <begin position="347"/>
        <end position="408"/>
    </location>
</feature>
<dbReference type="SUPFAM" id="SSF69318">
    <property type="entry name" value="Integrin alpha N-terminal domain"/>
    <property type="match status" value="1"/>
</dbReference>
<evidence type="ECO:0000313" key="16">
    <source>
        <dbReference type="EMBL" id="KAF9584733.1"/>
    </source>
</evidence>
<keyword evidence="5" id="KW-0964">Secreted</keyword>
<feature type="region of interest" description="Disordered" evidence="13">
    <location>
        <begin position="66"/>
        <end position="88"/>
    </location>
</feature>
<feature type="repeat" description="FG-GAP" evidence="12">
    <location>
        <begin position="417"/>
        <end position="478"/>
    </location>
</feature>
<evidence type="ECO:0000256" key="12">
    <source>
        <dbReference type="PROSITE-ProRule" id="PRU00803"/>
    </source>
</evidence>
<evidence type="ECO:0000256" key="2">
    <source>
        <dbReference type="ARBA" id="ARBA00008652"/>
    </source>
</evidence>
<proteinExistence type="inferred from homology"/>
<feature type="chain" id="PRO_5040377341" description="Phosphatidylinositol-glycan-specific phospholipase D" evidence="14">
    <location>
        <begin position="32"/>
        <end position="1036"/>
    </location>
</feature>
<feature type="region of interest" description="Disordered" evidence="13">
    <location>
        <begin position="935"/>
        <end position="982"/>
    </location>
</feature>
<feature type="region of interest" description="Disordered" evidence="13">
    <location>
        <begin position="616"/>
        <end position="651"/>
    </location>
</feature>
<evidence type="ECO:0000256" key="14">
    <source>
        <dbReference type="SAM" id="SignalP"/>
    </source>
</evidence>
<dbReference type="GO" id="GO:0031012">
    <property type="term" value="C:extracellular matrix"/>
    <property type="evidence" value="ECO:0007669"/>
    <property type="project" value="TreeGrafter"/>
</dbReference>
<evidence type="ECO:0000256" key="7">
    <source>
        <dbReference type="ARBA" id="ARBA00022737"/>
    </source>
</evidence>
<dbReference type="PANTHER" id="PTHR23221:SF7">
    <property type="entry name" value="PHOSPHATIDYLINOSITOL-GLYCAN-SPECIFIC PHOSPHOLIPASE D"/>
    <property type="match status" value="1"/>
</dbReference>
<feature type="compositionally biased region" description="Gly residues" evidence="13">
    <location>
        <begin position="957"/>
        <end position="967"/>
    </location>
</feature>
<feature type="compositionally biased region" description="Basic and acidic residues" evidence="13">
    <location>
        <begin position="935"/>
        <end position="945"/>
    </location>
</feature>
<dbReference type="OrthoDB" id="5317514at2759"/>
<dbReference type="InterPro" id="IPR013519">
    <property type="entry name" value="Int_alpha_beta-p"/>
</dbReference>
<evidence type="ECO:0000256" key="3">
    <source>
        <dbReference type="ARBA" id="ARBA00012284"/>
    </source>
</evidence>
<feature type="compositionally biased region" description="Polar residues" evidence="13">
    <location>
        <begin position="367"/>
        <end position="382"/>
    </location>
</feature>
<evidence type="ECO:0000256" key="10">
    <source>
        <dbReference type="ARBA" id="ARBA00029753"/>
    </source>
</evidence>
<comment type="catalytic activity">
    <reaction evidence="11">
        <text>a 6-(alpha-D-glucosaminyl)-1-(1,2-diacyl-sn-glycero-3-phospho)-1D-myo-inositol + H2O = 6-(alpha-D-glucosaminyl)-1D-myo-inositol + a 1,2-diacyl-sn-glycero-3-phosphate + H(+)</text>
        <dbReference type="Rhea" id="RHEA:10832"/>
        <dbReference type="ChEBI" id="CHEBI:15377"/>
        <dbReference type="ChEBI" id="CHEBI:15378"/>
        <dbReference type="ChEBI" id="CHEBI:57997"/>
        <dbReference type="ChEBI" id="CHEBI:58608"/>
        <dbReference type="ChEBI" id="CHEBI:58700"/>
        <dbReference type="EC" id="3.1.4.50"/>
    </reaction>
</comment>
<comment type="similarity">
    <text evidence="2">Belongs to the GPLD1 family.</text>
</comment>
<evidence type="ECO:0000256" key="1">
    <source>
        <dbReference type="ARBA" id="ARBA00004613"/>
    </source>
</evidence>
<dbReference type="PANTHER" id="PTHR23221">
    <property type="entry name" value="GLYCOSYLPHOSPHATIDYLINOSITOL PHOSPHOLIPASE D"/>
    <property type="match status" value="1"/>
</dbReference>
<evidence type="ECO:0000256" key="6">
    <source>
        <dbReference type="ARBA" id="ARBA00022729"/>
    </source>
</evidence>
<dbReference type="EC" id="3.1.4.50" evidence="3"/>
<feature type="repeat" description="FG-GAP" evidence="12">
    <location>
        <begin position="498"/>
        <end position="559"/>
    </location>
</feature>
<evidence type="ECO:0000256" key="13">
    <source>
        <dbReference type="SAM" id="MobiDB-lite"/>
    </source>
</evidence>
<keyword evidence="9" id="KW-0325">Glycoprotein</keyword>
<evidence type="ECO:0000313" key="17">
    <source>
        <dbReference type="Proteomes" id="UP000780801"/>
    </source>
</evidence>
<feature type="compositionally biased region" description="Polar residues" evidence="13">
    <location>
        <begin position="398"/>
        <end position="408"/>
    </location>
</feature>
<feature type="compositionally biased region" description="Polar residues" evidence="13">
    <location>
        <begin position="78"/>
        <end position="88"/>
    </location>
</feature>
<evidence type="ECO:0000256" key="9">
    <source>
        <dbReference type="ARBA" id="ARBA00023180"/>
    </source>
</evidence>
<feature type="compositionally biased region" description="Basic and acidic residues" evidence="13">
    <location>
        <begin position="625"/>
        <end position="634"/>
    </location>
</feature>
<dbReference type="GO" id="GO:0005615">
    <property type="term" value="C:extracellular space"/>
    <property type="evidence" value="ECO:0007669"/>
    <property type="project" value="TreeGrafter"/>
</dbReference>
<protein>
    <recommendedName>
        <fullName evidence="4">Phosphatidylinositol-glycan-specific phospholipase D</fullName>
        <ecNumber evidence="3">3.1.4.50</ecNumber>
    </recommendedName>
    <alternativeName>
        <fullName evidence="10">Glycosyl-phosphatidylinositol-specific phospholipase D</fullName>
    </alternativeName>
</protein>
<accession>A0A9P6FZK7</accession>
<name>A0A9P6FZK7_9FUNG</name>
<dbReference type="SMART" id="SM00191">
    <property type="entry name" value="Int_alpha"/>
    <property type="match status" value="3"/>
</dbReference>
<evidence type="ECO:0000256" key="4">
    <source>
        <dbReference type="ARBA" id="ARBA00015988"/>
    </source>
</evidence>
<dbReference type="EMBL" id="JAABOA010000341">
    <property type="protein sequence ID" value="KAF9584733.1"/>
    <property type="molecule type" value="Genomic_DNA"/>
</dbReference>
<dbReference type="Pfam" id="PF00882">
    <property type="entry name" value="Zn_dep_PLPC"/>
    <property type="match status" value="1"/>
</dbReference>
<keyword evidence="17" id="KW-1185">Reference proteome</keyword>
<sequence>MPTIQRTMRPLVAFVALSVLVTLDLRSSSLSARFLVSGCGVTIHNEVAFRASQLLLSSAPDPFLSSPHSQVSSHSKARSTNAEPGLTKESSNALLRDYAPLLEMKELLFAGSFFPDWGYNCIGKLWNDAAEEAHWPPFTKAAVQYILEVYPKPWSDHAKELIAFLFGAVSHQLGDMSWHALRGLDAGFIGALSKTSFDGDYGKGHTLADIGAEFVLSHMSRMNHLLTSWKVPIKDISEIYRRMGFKVPGMVLTHCMKNGFAGAQANARLGSQLFPVYASKRMRKHTGNSTEILTESQVAHQHGEFSIGSLGGDSATLKLNNAGMEIRTSETGMVSYHIEGANESKFDPVDLHDATHPPQEQAKNPYGDQTVSNSQHQQQHTFSRNRHSSQGGIRYKATKSSESSNPCVTFSDETGLQLRTLYLPIPYSSFGRAAVTGDFDDDGIVDLAIGAPHMATNPLIPSQGSVFVVSSNSVFESDEVRRRGGTEDPGIDVRTVASRMLQGDPAEPQSRFGWSLAVVDMNQDGIDDLAIGAPGRGAKDLRYDGTVFVYFGHAKTGLSLEPDLIISHDRELDDNEWLIPQSASTLAGLGYLVRGIDLTGSGFKDLVLAMPMTTIPLKRPRRGGPKSEEKKTGDGDNGDNDDDDDEDKKKSYFKQQAGKVSVFLSKKKHVGPKLDSHADWELHGNDSFGWFGSSLAVVSQDSSQGTQITTMSKVSRWIQRALSWLHSINVIDRKASRVTSTRRILVVSSPTFGVGEKDAMRGKIQGFVVPEFKDIIEAPSFDPKQLPVFTIHGDTKFQQLGSQLVTTTRPVDLDANSGRFYDALRSEPKTEDLLIIGSQSEDVPHRLPKIGWQWQAGKVRILDLARIPDGTDVFISTLDRHPDRIVRDSLQGSQSMAHLSAAMQVSMDGKSVWLAEPYAKSEVGRILEWEPDYRAKGSKDDDGTLRSRWPQWPRWPGRGGRGKGPQEGDGDGDDDDDNGGVKQCFIGSDYRGRFGSQILIADLDQSGLDAVVVTSSHASQYAVMAGTVTIKRLFQS</sequence>
<evidence type="ECO:0000256" key="5">
    <source>
        <dbReference type="ARBA" id="ARBA00022525"/>
    </source>
</evidence>
<dbReference type="GO" id="GO:0004621">
    <property type="term" value="F:glycosylphosphatidylinositol phospholipase D activity"/>
    <property type="evidence" value="ECO:0007669"/>
    <property type="project" value="UniProtKB-EC"/>
</dbReference>
<dbReference type="AlphaFoldDB" id="A0A9P6FZK7"/>
<feature type="signal peptide" evidence="14">
    <location>
        <begin position="1"/>
        <end position="31"/>
    </location>
</feature>
<dbReference type="Gene3D" id="2.130.10.130">
    <property type="entry name" value="Integrin alpha, N-terminal"/>
    <property type="match status" value="1"/>
</dbReference>
<dbReference type="Pfam" id="PF01839">
    <property type="entry name" value="FG-GAP"/>
    <property type="match status" value="2"/>
</dbReference>
<dbReference type="InterPro" id="IPR029002">
    <property type="entry name" value="PLPC/GPLD1"/>
</dbReference>
<feature type="compositionally biased region" description="Acidic residues" evidence="13">
    <location>
        <begin position="968"/>
        <end position="978"/>
    </location>
</feature>